<reference evidence="2" key="1">
    <citation type="submission" date="2020-04" db="EMBL/GenBank/DDBJ databases">
        <authorList>
            <person name="Kittiwongwattana C."/>
        </authorList>
    </citation>
    <scope>NUCLEOTIDE SEQUENCE [LARGE SCALE GENOMIC DNA]</scope>
    <source>
        <strain evidence="2">1310</strain>
    </source>
</reference>
<dbReference type="InterPro" id="IPR032675">
    <property type="entry name" value="LRR_dom_sf"/>
</dbReference>
<name>A0AAE7D6E0_9BACT</name>
<evidence type="ECO:0008006" key="3">
    <source>
        <dbReference type="Google" id="ProtNLM"/>
    </source>
</evidence>
<dbReference type="Proteomes" id="UP000502421">
    <property type="component" value="Chromosome"/>
</dbReference>
<organism evidence="1 2">
    <name type="scientific">Chitinophaga oryzae</name>
    <dbReference type="NCBI Taxonomy" id="2725414"/>
    <lineage>
        <taxon>Bacteria</taxon>
        <taxon>Pseudomonadati</taxon>
        <taxon>Bacteroidota</taxon>
        <taxon>Chitinophagia</taxon>
        <taxon>Chitinophagales</taxon>
        <taxon>Chitinophagaceae</taxon>
        <taxon>Chitinophaga</taxon>
    </lineage>
</organism>
<proteinExistence type="predicted"/>
<dbReference type="KEGG" id="coy:HF329_00980"/>
<dbReference type="AlphaFoldDB" id="A0AAE7D6E0"/>
<evidence type="ECO:0000313" key="1">
    <source>
        <dbReference type="EMBL" id="QJB29956.1"/>
    </source>
</evidence>
<dbReference type="SUPFAM" id="SSF52058">
    <property type="entry name" value="L domain-like"/>
    <property type="match status" value="1"/>
</dbReference>
<gene>
    <name evidence="1" type="ORF">HF329_00980</name>
</gene>
<dbReference type="RefSeq" id="WP_168802243.1">
    <property type="nucleotide sequence ID" value="NZ_CP051205.1"/>
</dbReference>
<accession>A0AAE7D6E0</accession>
<evidence type="ECO:0000313" key="2">
    <source>
        <dbReference type="Proteomes" id="UP000502421"/>
    </source>
</evidence>
<dbReference type="EMBL" id="CP051205">
    <property type="protein sequence ID" value="QJB29956.1"/>
    <property type="molecule type" value="Genomic_DNA"/>
</dbReference>
<sequence>MTVDIEVNSAKDIDALKTHNTDDIDTLNLYIYTSVSLKFISKLKNLKSLLIAGSVKDYSPLSQCKSMTALTISTKGTVNTLDFLQELSLETLKLEGFTSKTENLTFPVLPSLRNVEISGVAKINDLAFLEDFSAMEKLSLFELSTRRLLNFSPLKQMRELRLTNMFHLQGLSELATINPSAKIYIREFFINRKIKNDKKEALLKVLPELKHLDTIELSINQEKFSKEDLLRLSPAT</sequence>
<protein>
    <recommendedName>
        <fullName evidence="3">Leucine-rich repeat domain-containing protein</fullName>
    </recommendedName>
</protein>
<dbReference type="Gene3D" id="3.80.10.10">
    <property type="entry name" value="Ribonuclease Inhibitor"/>
    <property type="match status" value="1"/>
</dbReference>